<name>A0ACC1QYZ7_9HYPO</name>
<gene>
    <name evidence="1" type="ORF">NLG97_g4514</name>
</gene>
<dbReference type="Proteomes" id="UP001148737">
    <property type="component" value="Unassembled WGS sequence"/>
</dbReference>
<evidence type="ECO:0000313" key="2">
    <source>
        <dbReference type="Proteomes" id="UP001148737"/>
    </source>
</evidence>
<sequence>MTTQQMGEFPVELLSQIFGHFAEPQLEYLQALENWKGEYNSPWQGSKVVLQRLRLVCRRFCDVASPLLFTHLSISVDKESIEAANLISQHPQLSPCIRGVIIHTGLYNMGVAESLEQHQSRVVSEMGEFMAQRVQEAGTGQLSGIEKIFARGEMRAMARNAFSIATAWDENVGEDARYSSALLNELRSKSDEDDCLQEKNMTYPKDFPYLAVLNDAHEGYRRRMGEQREYLKSGTFSSDLVACLTRLTHLEAIEMDAQRRPGMNLQTVLDGSDMMALSRFVEYGHQGAWKAPDSFRDVHFAPIMTTLPKHLQDAGIRLRALTLSVFPIALPLSDYRTGDSHSLPGHDSLMKDLARAGETLESLRINIYFEAHQYWKQFANDYLRAVLSSPVLRKLEMFTPLPQKVVGAEARDTTAFQVGSILSARSPTCLRRLLLTGLMLPESSVSAMLTGCPDICLNGVFLCEGLWSNVLDKVVEARSSNEQWWKQKASLYHVKGGEMGNILLSQLVIESEQRDYEIMGYGGEEPVILLMAAEYLRGNPKEGNNPFVEYKGHTSHKPKPVAVAAPAAASVAKSPKLLAAPARASTASPAGGGPVFGFQQATIAGAAPVTEVVKQACHHARAFGSQKSSRSFFRPLLPSQTHGHDSLTSPPLSLPAASEIVFLPSCLPPTSTRPPPPPPTTFHGAAIARRTTLLASRLRLEFCQL</sequence>
<organism evidence="1 2">
    <name type="scientific">Lecanicillium saksenae</name>
    <dbReference type="NCBI Taxonomy" id="468837"/>
    <lineage>
        <taxon>Eukaryota</taxon>
        <taxon>Fungi</taxon>
        <taxon>Dikarya</taxon>
        <taxon>Ascomycota</taxon>
        <taxon>Pezizomycotina</taxon>
        <taxon>Sordariomycetes</taxon>
        <taxon>Hypocreomycetidae</taxon>
        <taxon>Hypocreales</taxon>
        <taxon>Cordycipitaceae</taxon>
        <taxon>Lecanicillium</taxon>
    </lineage>
</organism>
<evidence type="ECO:0000313" key="1">
    <source>
        <dbReference type="EMBL" id="KAJ3493781.1"/>
    </source>
</evidence>
<accession>A0ACC1QYZ7</accession>
<comment type="caution">
    <text evidence="1">The sequence shown here is derived from an EMBL/GenBank/DDBJ whole genome shotgun (WGS) entry which is preliminary data.</text>
</comment>
<reference evidence="1" key="1">
    <citation type="submission" date="2022-07" db="EMBL/GenBank/DDBJ databases">
        <title>Genome Sequence of Lecanicillium saksenae.</title>
        <authorList>
            <person name="Buettner E."/>
        </authorList>
    </citation>
    <scope>NUCLEOTIDE SEQUENCE</scope>
    <source>
        <strain evidence="1">VT-O1</strain>
    </source>
</reference>
<protein>
    <submittedName>
        <fullName evidence="1">Uncharacterized protein</fullName>
    </submittedName>
</protein>
<dbReference type="EMBL" id="JANAKD010000451">
    <property type="protein sequence ID" value="KAJ3493781.1"/>
    <property type="molecule type" value="Genomic_DNA"/>
</dbReference>
<keyword evidence="2" id="KW-1185">Reference proteome</keyword>
<proteinExistence type="predicted"/>